<dbReference type="AlphaFoldDB" id="A0A4P6L6X2"/>
<protein>
    <submittedName>
        <fullName evidence="2">Anti-sigma regulatory factor</fullName>
    </submittedName>
</protein>
<dbReference type="Gene3D" id="3.30.565.10">
    <property type="entry name" value="Histidine kinase-like ATPase, C-terminal domain"/>
    <property type="match status" value="1"/>
</dbReference>
<dbReference type="InterPro" id="IPR036890">
    <property type="entry name" value="HATPase_C_sf"/>
</dbReference>
<feature type="domain" description="Histidine kinase/HSP90-like ATPase" evidence="1">
    <location>
        <begin position="9"/>
        <end position="109"/>
    </location>
</feature>
<dbReference type="InterPro" id="IPR003594">
    <property type="entry name" value="HATPase_dom"/>
</dbReference>
<proteinExistence type="predicted"/>
<sequence length="109" mass="11317">MIAAGFSLLEQTRMITAASELARNTLRYGGGGEAHVRRLLTGSRKGIGLAFIDQGPGIADIDLALTDGYTTGGGMGVGLSGAKRLADEFDIESAPGQGTTVQISKWKSF</sequence>
<dbReference type="Pfam" id="PF02518">
    <property type="entry name" value="HATPase_c"/>
    <property type="match status" value="1"/>
</dbReference>
<dbReference type="SUPFAM" id="SSF55874">
    <property type="entry name" value="ATPase domain of HSP90 chaperone/DNA topoisomerase II/histidine kinase"/>
    <property type="match status" value="1"/>
</dbReference>
<gene>
    <name evidence="2" type="ORF">EWM63_07020</name>
</gene>
<reference evidence="2 3" key="1">
    <citation type="submission" date="2019-02" db="EMBL/GenBank/DDBJ databases">
        <title>Draft Genome Sequences of Six Type Strains of the Genus Massilia.</title>
        <authorList>
            <person name="Miess H."/>
            <person name="Frediansyhah A."/>
            <person name="Gross H."/>
        </authorList>
    </citation>
    <scope>NUCLEOTIDE SEQUENCE [LARGE SCALE GENOMIC DNA]</scope>
    <source>
        <strain evidence="2 3">DSM 17473</strain>
    </source>
</reference>
<dbReference type="SMART" id="SM00387">
    <property type="entry name" value="HATPase_c"/>
    <property type="match status" value="1"/>
</dbReference>
<evidence type="ECO:0000313" key="2">
    <source>
        <dbReference type="EMBL" id="QBE67135.1"/>
    </source>
</evidence>
<name>A0A4P6L6X2_9BURK</name>
<organism evidence="2 3">
    <name type="scientific">Pseudoduganella lutea</name>
    <dbReference type="NCBI Taxonomy" id="321985"/>
    <lineage>
        <taxon>Bacteria</taxon>
        <taxon>Pseudomonadati</taxon>
        <taxon>Pseudomonadota</taxon>
        <taxon>Betaproteobacteria</taxon>
        <taxon>Burkholderiales</taxon>
        <taxon>Oxalobacteraceae</taxon>
        <taxon>Telluria group</taxon>
        <taxon>Pseudoduganella</taxon>
    </lineage>
</organism>
<dbReference type="KEGG" id="plue:EWM63_07020"/>
<dbReference type="CDD" id="cd16934">
    <property type="entry name" value="HATPase_RsbT-like"/>
    <property type="match status" value="1"/>
</dbReference>
<dbReference type="OrthoDB" id="5769716at2"/>
<accession>A0A4P6L6X2</accession>
<dbReference type="EMBL" id="CP035913">
    <property type="protein sequence ID" value="QBE67135.1"/>
    <property type="molecule type" value="Genomic_DNA"/>
</dbReference>
<keyword evidence="3" id="KW-1185">Reference proteome</keyword>
<evidence type="ECO:0000313" key="3">
    <source>
        <dbReference type="Proteomes" id="UP000290637"/>
    </source>
</evidence>
<dbReference type="Proteomes" id="UP000290637">
    <property type="component" value="Chromosome"/>
</dbReference>
<evidence type="ECO:0000259" key="1">
    <source>
        <dbReference type="SMART" id="SM00387"/>
    </source>
</evidence>